<dbReference type="InterPro" id="IPR043129">
    <property type="entry name" value="ATPase_NBD"/>
</dbReference>
<keyword evidence="2" id="KW-0067">ATP-binding</keyword>
<dbReference type="GO" id="GO:0140662">
    <property type="term" value="F:ATP-dependent protein folding chaperone"/>
    <property type="evidence" value="ECO:0007669"/>
    <property type="project" value="InterPro"/>
</dbReference>
<protein>
    <submittedName>
        <fullName evidence="3">Hsp70 protein</fullName>
    </submittedName>
</protein>
<dbReference type="PANTHER" id="PTHR42749:SF1">
    <property type="entry name" value="CELL SHAPE-DETERMINING PROTEIN MREB"/>
    <property type="match status" value="1"/>
</dbReference>
<evidence type="ECO:0000313" key="4">
    <source>
        <dbReference type="Proteomes" id="UP000199766"/>
    </source>
</evidence>
<dbReference type="Gene3D" id="3.30.420.40">
    <property type="match status" value="2"/>
</dbReference>
<dbReference type="STRING" id="180197.SAMN02982919_00277"/>
<dbReference type="EMBL" id="FOGD01000001">
    <property type="protein sequence ID" value="SEQ23990.1"/>
    <property type="molecule type" value="Genomic_DNA"/>
</dbReference>
<dbReference type="GO" id="GO:0005524">
    <property type="term" value="F:ATP binding"/>
    <property type="evidence" value="ECO:0007669"/>
    <property type="project" value="UniProtKB-KW"/>
</dbReference>
<dbReference type="CDD" id="cd10170">
    <property type="entry name" value="ASKHA_NBD_HSP70"/>
    <property type="match status" value="1"/>
</dbReference>
<evidence type="ECO:0000256" key="1">
    <source>
        <dbReference type="ARBA" id="ARBA00022741"/>
    </source>
</evidence>
<organism evidence="3 4">
    <name type="scientific">Giesbergeria anulus</name>
    <dbReference type="NCBI Taxonomy" id="180197"/>
    <lineage>
        <taxon>Bacteria</taxon>
        <taxon>Pseudomonadati</taxon>
        <taxon>Pseudomonadota</taxon>
        <taxon>Betaproteobacteria</taxon>
        <taxon>Burkholderiales</taxon>
        <taxon>Comamonadaceae</taxon>
        <taxon>Giesbergeria</taxon>
    </lineage>
</organism>
<sequence length="927" mass="100767">MSARYSVGIDLGTSHTVVAYADVARARAATGVHLLPIGQLVGPGQWAEQVLLPSVRYHPAPGELPPTALPQAGLVPLAQDDALPPAVLGRYARDLGAQVLGRLVSSAKSWLSHAGVDRMAAILPWGAADGVPKISPVLASASYLAHVRAVWNTRFPKAPLEQQDIVLTVPASFDEGARALTLEAARWAGLPTVRLLEEPQAAFQDWLLRHAKTWADTLAQSRLVLVCDVGGGTTDLTLIQVEHGDGAVPQLTRIGVGDHLMLGGDNMDLALAHWVERRLGGTTPLSATRLSQLVQRCRVAKELLLGPEAPECTTVTLLGSGAQLLGAARSVEVSRSDIEQLVVDGFLPLEDASARPQRRRAGIVEFGLPYPADAAITRHLADFLARHAEAGLPDTLLLNGGVFRAPALAQRLEQQLSQWRGAPVQVLHNDAPDVAVARGAVAHALVRAGRVPALGAGIGGGSARSYFLLLEESQQGTGPQGICVLPRSTPEGVPVHLTDHIFALRLGQAVRFHLLSSSASTPWQAGDLVALDSQEAADCVRLPQLSAVLPAPEGQRRRDVRVQLTASITEVGTLEMHCTQVDDAQQRWSLAFELRGGVEEADAAQDTTATPPLHPRLPEALAQIERIFGTGTHKPEPREVRQLRQTLERLLGRREDWDLPLLRSLFDALWAGAKRRRRSAEHERVWLNLAGYCLRPGTGAPLDGWRVEQLWTLFSQGIQYVAESGNWSEWWTLWRRAAAGLNEAQQLQLLEQLVGHLETIADAPRSKSPLRGSYDDMVRLAATLEQVSAAHRVDVGHWLLDRWQRHPEKNHTWWALGRLGARVPLYGSAHHVVPAETAMLWLQVLLGLDWKQVEPAAFAAAQLARCSGDRARDLPWPLREQVIARLQAAKAPPAWAAMVREVLALDEADQRRSFGEALPPGLQLLRA</sequence>
<dbReference type="OrthoDB" id="580874at2"/>
<keyword evidence="1" id="KW-0547">Nucleotide-binding</keyword>
<dbReference type="PRINTS" id="PR00301">
    <property type="entry name" value="HEATSHOCK70"/>
</dbReference>
<reference evidence="3 4" key="1">
    <citation type="submission" date="2016-10" db="EMBL/GenBank/DDBJ databases">
        <authorList>
            <person name="de Groot N.N."/>
        </authorList>
    </citation>
    <scope>NUCLEOTIDE SEQUENCE [LARGE SCALE GENOMIC DNA]</scope>
    <source>
        <strain evidence="3 4">ATCC 35958</strain>
    </source>
</reference>
<name>A0A1H9EE46_9BURK</name>
<evidence type="ECO:0000256" key="2">
    <source>
        <dbReference type="ARBA" id="ARBA00022840"/>
    </source>
</evidence>
<dbReference type="InterPro" id="IPR021030">
    <property type="entry name" value="DUF3731"/>
</dbReference>
<gene>
    <name evidence="3" type="ORF">SAMN02982919_00277</name>
</gene>
<dbReference type="Gene3D" id="3.90.640.10">
    <property type="entry name" value="Actin, Chain A, domain 4"/>
    <property type="match status" value="1"/>
</dbReference>
<dbReference type="InterPro" id="IPR013126">
    <property type="entry name" value="Hsp_70_fam"/>
</dbReference>
<dbReference type="Proteomes" id="UP000199766">
    <property type="component" value="Unassembled WGS sequence"/>
</dbReference>
<evidence type="ECO:0000313" key="3">
    <source>
        <dbReference type="EMBL" id="SEQ23990.1"/>
    </source>
</evidence>
<accession>A0A1H9EE46</accession>
<dbReference type="Pfam" id="PF12531">
    <property type="entry name" value="DUF3731"/>
    <property type="match status" value="1"/>
</dbReference>
<keyword evidence="4" id="KW-1185">Reference proteome</keyword>
<dbReference type="RefSeq" id="WP_091451590.1">
    <property type="nucleotide sequence ID" value="NZ_FOGD01000001.1"/>
</dbReference>
<dbReference type="PANTHER" id="PTHR42749">
    <property type="entry name" value="CELL SHAPE-DETERMINING PROTEIN MREB"/>
    <property type="match status" value="1"/>
</dbReference>
<dbReference type="SUPFAM" id="SSF53067">
    <property type="entry name" value="Actin-like ATPase domain"/>
    <property type="match status" value="2"/>
</dbReference>
<dbReference type="Pfam" id="PF00012">
    <property type="entry name" value="HSP70"/>
    <property type="match status" value="1"/>
</dbReference>
<dbReference type="AlphaFoldDB" id="A0A1H9EE46"/>
<proteinExistence type="predicted"/>